<accession>A0A4Y7SC71</accession>
<dbReference type="AlphaFoldDB" id="A0A4Y7SC71"/>
<feature type="non-terminal residue" evidence="2">
    <location>
        <position position="1"/>
    </location>
</feature>
<sequence length="121" mass="13718">RDPKARMAVVWRHCKTKVVCSTDEPEGKGAEGEGEEPKKGHGGCGHIQPLIRKEGLKMFVQYKETKYEMKSLQPDKRQITPSKIYTVFKTISDHDFHLLGLSDDSILQRYRTVLHEAGAGH</sequence>
<protein>
    <recommendedName>
        <fullName evidence="4">RNA polymerase II largest subunit</fullName>
    </recommendedName>
</protein>
<reference evidence="2 3" key="1">
    <citation type="journal article" date="2019" name="Nat. Ecol. Evol.">
        <title>Megaphylogeny resolves global patterns of mushroom evolution.</title>
        <authorList>
            <person name="Varga T."/>
            <person name="Krizsan K."/>
            <person name="Foldi C."/>
            <person name="Dima B."/>
            <person name="Sanchez-Garcia M."/>
            <person name="Sanchez-Ramirez S."/>
            <person name="Szollosi G.J."/>
            <person name="Szarkandi J.G."/>
            <person name="Papp V."/>
            <person name="Albert L."/>
            <person name="Andreopoulos W."/>
            <person name="Angelini C."/>
            <person name="Antonin V."/>
            <person name="Barry K.W."/>
            <person name="Bougher N.L."/>
            <person name="Buchanan P."/>
            <person name="Buyck B."/>
            <person name="Bense V."/>
            <person name="Catcheside P."/>
            <person name="Chovatia M."/>
            <person name="Cooper J."/>
            <person name="Damon W."/>
            <person name="Desjardin D."/>
            <person name="Finy P."/>
            <person name="Geml J."/>
            <person name="Haridas S."/>
            <person name="Hughes K."/>
            <person name="Justo A."/>
            <person name="Karasinski D."/>
            <person name="Kautmanova I."/>
            <person name="Kiss B."/>
            <person name="Kocsube S."/>
            <person name="Kotiranta H."/>
            <person name="LaButti K.M."/>
            <person name="Lechner B.E."/>
            <person name="Liimatainen K."/>
            <person name="Lipzen A."/>
            <person name="Lukacs Z."/>
            <person name="Mihaltcheva S."/>
            <person name="Morgado L.N."/>
            <person name="Niskanen T."/>
            <person name="Noordeloos M.E."/>
            <person name="Ohm R.A."/>
            <person name="Ortiz-Santana B."/>
            <person name="Ovrebo C."/>
            <person name="Racz N."/>
            <person name="Riley R."/>
            <person name="Savchenko A."/>
            <person name="Shiryaev A."/>
            <person name="Soop K."/>
            <person name="Spirin V."/>
            <person name="Szebenyi C."/>
            <person name="Tomsovsky M."/>
            <person name="Tulloss R.E."/>
            <person name="Uehling J."/>
            <person name="Grigoriev I.V."/>
            <person name="Vagvolgyi C."/>
            <person name="Papp T."/>
            <person name="Martin F.M."/>
            <person name="Miettinen O."/>
            <person name="Hibbett D.S."/>
            <person name="Nagy L.G."/>
        </authorList>
    </citation>
    <scope>NUCLEOTIDE SEQUENCE [LARGE SCALE GENOMIC DNA]</scope>
    <source>
        <strain evidence="2 3">FP101781</strain>
    </source>
</reference>
<evidence type="ECO:0008006" key="4">
    <source>
        <dbReference type="Google" id="ProtNLM"/>
    </source>
</evidence>
<evidence type="ECO:0000313" key="2">
    <source>
        <dbReference type="EMBL" id="TEB19084.1"/>
    </source>
</evidence>
<comment type="caution">
    <text evidence="2">The sequence shown here is derived from an EMBL/GenBank/DDBJ whole genome shotgun (WGS) entry which is preliminary data.</text>
</comment>
<gene>
    <name evidence="2" type="ORF">FA13DRAFT_1647413</name>
</gene>
<proteinExistence type="predicted"/>
<feature type="compositionally biased region" description="Basic and acidic residues" evidence="1">
    <location>
        <begin position="25"/>
        <end position="39"/>
    </location>
</feature>
<dbReference type="EMBL" id="QPFP01000208">
    <property type="protein sequence ID" value="TEB19084.1"/>
    <property type="molecule type" value="Genomic_DNA"/>
</dbReference>
<dbReference type="SUPFAM" id="SSF64484">
    <property type="entry name" value="beta and beta-prime subunits of DNA dependent RNA-polymerase"/>
    <property type="match status" value="1"/>
</dbReference>
<name>A0A4Y7SC71_COPMI</name>
<keyword evidence="3" id="KW-1185">Reference proteome</keyword>
<evidence type="ECO:0000256" key="1">
    <source>
        <dbReference type="SAM" id="MobiDB-lite"/>
    </source>
</evidence>
<feature type="region of interest" description="Disordered" evidence="1">
    <location>
        <begin position="22"/>
        <end position="47"/>
    </location>
</feature>
<dbReference type="OrthoDB" id="3061459at2759"/>
<organism evidence="2 3">
    <name type="scientific">Coprinellus micaceus</name>
    <name type="common">Glistening ink-cap mushroom</name>
    <name type="synonym">Coprinus micaceus</name>
    <dbReference type="NCBI Taxonomy" id="71717"/>
    <lineage>
        <taxon>Eukaryota</taxon>
        <taxon>Fungi</taxon>
        <taxon>Dikarya</taxon>
        <taxon>Basidiomycota</taxon>
        <taxon>Agaricomycotina</taxon>
        <taxon>Agaricomycetes</taxon>
        <taxon>Agaricomycetidae</taxon>
        <taxon>Agaricales</taxon>
        <taxon>Agaricineae</taxon>
        <taxon>Psathyrellaceae</taxon>
        <taxon>Coprinellus</taxon>
    </lineage>
</organism>
<dbReference type="STRING" id="71717.A0A4Y7SC71"/>
<evidence type="ECO:0000313" key="3">
    <source>
        <dbReference type="Proteomes" id="UP000298030"/>
    </source>
</evidence>
<dbReference type="Proteomes" id="UP000298030">
    <property type="component" value="Unassembled WGS sequence"/>
</dbReference>